<accession>A0ABY6ATM2</accession>
<keyword evidence="2" id="KW-1185">Reference proteome</keyword>
<gene>
    <name evidence="1" type="ORF">N4261_16170</name>
</gene>
<protein>
    <submittedName>
        <fullName evidence="1">YkgJ family cysteine cluster protein</fullName>
    </submittedName>
</protein>
<dbReference type="Pfam" id="PF03692">
    <property type="entry name" value="CxxCxxCC"/>
    <property type="match status" value="1"/>
</dbReference>
<dbReference type="Proteomes" id="UP001064933">
    <property type="component" value="Chromosome"/>
</dbReference>
<evidence type="ECO:0000313" key="2">
    <source>
        <dbReference type="Proteomes" id="UP001064933"/>
    </source>
</evidence>
<dbReference type="RefSeq" id="WP_261756308.1">
    <property type="nucleotide sequence ID" value="NZ_CP104562.2"/>
</dbReference>
<reference evidence="1" key="1">
    <citation type="submission" date="2022-10" db="EMBL/GenBank/DDBJ databases">
        <title>Characterization and whole genome sequencing of a new Roseateles species, isolated from fresh water.</title>
        <authorList>
            <person name="Guliayeva D.Y."/>
            <person name="Akhremchuk A.E."/>
            <person name="Sikolenko M.A."/>
            <person name="Valentovich L.N."/>
            <person name="Sidarenka A.V."/>
        </authorList>
    </citation>
    <scope>NUCLEOTIDE SEQUENCE</scope>
    <source>
        <strain evidence="1">BIM B-1768</strain>
    </source>
</reference>
<proteinExistence type="predicted"/>
<name>A0ABY6ATM2_9BURK</name>
<evidence type="ECO:0000313" key="1">
    <source>
        <dbReference type="EMBL" id="UXH76576.1"/>
    </source>
</evidence>
<sequence>MPPPLSAPAASVDAPPALLDCQSCGACCASFRVSFYWGEADDAPMGTVPVTLTQPVSPHLRCMSGTQTQPVRCVALQGVVGQQVGCGIYAQRSTTCREVQPGDEQCLKARRRWQLD</sequence>
<organism evidence="1 2">
    <name type="scientific">Roseateles amylovorans</name>
    <dbReference type="NCBI Taxonomy" id="2978473"/>
    <lineage>
        <taxon>Bacteria</taxon>
        <taxon>Pseudomonadati</taxon>
        <taxon>Pseudomonadota</taxon>
        <taxon>Betaproteobacteria</taxon>
        <taxon>Burkholderiales</taxon>
        <taxon>Sphaerotilaceae</taxon>
        <taxon>Roseateles</taxon>
    </lineage>
</organism>
<dbReference type="InterPro" id="IPR005358">
    <property type="entry name" value="Puta_zinc/iron-chelating_dom"/>
</dbReference>
<dbReference type="EMBL" id="CP104562">
    <property type="protein sequence ID" value="UXH76576.1"/>
    <property type="molecule type" value="Genomic_DNA"/>
</dbReference>